<evidence type="ECO:0000313" key="4">
    <source>
        <dbReference type="Proteomes" id="UP000265848"/>
    </source>
</evidence>
<feature type="transmembrane region" description="Helical" evidence="1">
    <location>
        <begin position="152"/>
        <end position="176"/>
    </location>
</feature>
<feature type="transmembrane region" description="Helical" evidence="1">
    <location>
        <begin position="41"/>
        <end position="59"/>
    </location>
</feature>
<organism evidence="3 4">
    <name type="scientific">Pseudooceanicola sediminis</name>
    <dbReference type="NCBI Taxonomy" id="2211117"/>
    <lineage>
        <taxon>Bacteria</taxon>
        <taxon>Pseudomonadati</taxon>
        <taxon>Pseudomonadota</taxon>
        <taxon>Alphaproteobacteria</taxon>
        <taxon>Rhodobacterales</taxon>
        <taxon>Paracoccaceae</taxon>
        <taxon>Pseudooceanicola</taxon>
    </lineage>
</organism>
<evidence type="ECO:0000259" key="2">
    <source>
        <dbReference type="Pfam" id="PF07331"/>
    </source>
</evidence>
<dbReference type="Proteomes" id="UP000265848">
    <property type="component" value="Unassembled WGS sequence"/>
</dbReference>
<sequence length="183" mass="20182">MVPLHQRYAMPLKWRFGEGQMPENSERIDHAERPDAPRRRWGALVFGLCLLGVMAFYAWSVIEVSRSLTDYLLIVPAAIVGALAALWAGITDLKPPRGLMAIARPRLRDEAKPLALLVLTVLYACAAPFAGFDIATALFIAGALFVQGERTWWKIALAALPGAALITWAFTDLLLVRLPVTFL</sequence>
<comment type="caution">
    <text evidence="3">The sequence shown here is derived from an EMBL/GenBank/DDBJ whole genome shotgun (WGS) entry which is preliminary data.</text>
</comment>
<keyword evidence="4" id="KW-1185">Reference proteome</keyword>
<dbReference type="InterPro" id="IPR009936">
    <property type="entry name" value="DUF1468"/>
</dbReference>
<feature type="domain" description="DUF1468" evidence="2">
    <location>
        <begin position="45"/>
        <end position="179"/>
    </location>
</feature>
<feature type="transmembrane region" description="Helical" evidence="1">
    <location>
        <begin position="114"/>
        <end position="146"/>
    </location>
</feature>
<protein>
    <submittedName>
        <fullName evidence="3">Tripartite tricarboxylate transporter TctB family protein</fullName>
    </submittedName>
</protein>
<dbReference type="Pfam" id="PF07331">
    <property type="entry name" value="TctB"/>
    <property type="match status" value="1"/>
</dbReference>
<keyword evidence="1" id="KW-0472">Membrane</keyword>
<evidence type="ECO:0000313" key="3">
    <source>
        <dbReference type="EMBL" id="RII37625.1"/>
    </source>
</evidence>
<dbReference type="EMBL" id="QWJJ01000015">
    <property type="protein sequence ID" value="RII37625.1"/>
    <property type="molecule type" value="Genomic_DNA"/>
</dbReference>
<accession>A0A399IWU7</accession>
<gene>
    <name evidence="3" type="ORF">DL237_15945</name>
</gene>
<dbReference type="AlphaFoldDB" id="A0A399IWU7"/>
<proteinExistence type="predicted"/>
<name>A0A399IWU7_9RHOB</name>
<feature type="transmembrane region" description="Helical" evidence="1">
    <location>
        <begin position="71"/>
        <end position="93"/>
    </location>
</feature>
<reference evidence="3 4" key="1">
    <citation type="submission" date="2018-08" db="EMBL/GenBank/DDBJ databases">
        <title>Pseudooceanicola sediminis CY03 in the family Rhodobacteracea.</title>
        <authorList>
            <person name="Zhang Y.-J."/>
        </authorList>
    </citation>
    <scope>NUCLEOTIDE SEQUENCE [LARGE SCALE GENOMIC DNA]</scope>
    <source>
        <strain evidence="3 4">CY03</strain>
    </source>
</reference>
<keyword evidence="1" id="KW-0812">Transmembrane</keyword>
<keyword evidence="1" id="KW-1133">Transmembrane helix</keyword>
<evidence type="ECO:0000256" key="1">
    <source>
        <dbReference type="SAM" id="Phobius"/>
    </source>
</evidence>